<evidence type="ECO:0000256" key="1">
    <source>
        <dbReference type="ARBA" id="ARBA00003027"/>
    </source>
</evidence>
<dbReference type="PANTHER" id="PTHR12499">
    <property type="entry name" value="OPTIC ATROPHY 3 PROTEIN OPA3"/>
    <property type="match status" value="1"/>
</dbReference>
<dbReference type="GeneID" id="106973644"/>
<protein>
    <submittedName>
        <fullName evidence="5">Optic atrophy 3 protein isoform X3</fullName>
    </submittedName>
</protein>
<comment type="function">
    <text evidence="1">May play some role in mitochondrial processes.</text>
</comment>
<reference evidence="5" key="1">
    <citation type="submission" date="2025-08" db="UniProtKB">
        <authorList>
            <consortium name="RefSeq"/>
        </authorList>
    </citation>
    <scope>IDENTIFICATION</scope>
    <source>
        <tissue evidence="5">Blood</tissue>
    </source>
</reference>
<keyword evidence="4" id="KW-1185">Reference proteome</keyword>
<dbReference type="InterPro" id="IPR010754">
    <property type="entry name" value="OPA3-like"/>
</dbReference>
<sequence>MVVGAFPMAKLLYLGIRQVSKPLANRIKEAARRSEFFKTYICLPPAQRGIGLLSITTQTMLTNNILLLLGNYQQSSPRTAFSAVQRTAGLSPSSLHPIEVVTPAPHHPRLRLCGSTHHLLGQLQILVGYVGPIHHFSPPRPRPSSETSQWFLQHTQSLGLVINIPRIFLPYLWMKGVVFGMMHGALQSNAGDTFVGRRSSLLCFCITPPPPRPAPPVPCLIVSSTLLQGQE</sequence>
<keyword evidence="3" id="KW-0175">Coiled coil</keyword>
<dbReference type="PANTHER" id="PTHR12499:SF0">
    <property type="entry name" value="OPTIC ATROPHY 3 PROTEIN"/>
    <property type="match status" value="1"/>
</dbReference>
<evidence type="ECO:0000256" key="3">
    <source>
        <dbReference type="ARBA" id="ARBA00023054"/>
    </source>
</evidence>
<organism evidence="4 5">
    <name type="scientific">Acinonyx jubatus</name>
    <name type="common">Cheetah</name>
    <dbReference type="NCBI Taxonomy" id="32536"/>
    <lineage>
        <taxon>Eukaryota</taxon>
        <taxon>Metazoa</taxon>
        <taxon>Chordata</taxon>
        <taxon>Craniata</taxon>
        <taxon>Vertebrata</taxon>
        <taxon>Euteleostomi</taxon>
        <taxon>Mammalia</taxon>
        <taxon>Eutheria</taxon>
        <taxon>Laurasiatheria</taxon>
        <taxon>Carnivora</taxon>
        <taxon>Feliformia</taxon>
        <taxon>Felidae</taxon>
        <taxon>Felinae</taxon>
        <taxon>Acinonyx</taxon>
    </lineage>
</organism>
<dbReference type="Proteomes" id="UP001652583">
    <property type="component" value="Chromosome E2"/>
</dbReference>
<dbReference type="RefSeq" id="XP_053066868.1">
    <property type="nucleotide sequence ID" value="XM_053210893.1"/>
</dbReference>
<comment type="similarity">
    <text evidence="2">Belongs to the OPA3 family.</text>
</comment>
<evidence type="ECO:0000313" key="4">
    <source>
        <dbReference type="Proteomes" id="UP001652583"/>
    </source>
</evidence>
<gene>
    <name evidence="5" type="primary">OPA3</name>
</gene>
<name>A0ABM3P5B8_ACIJB</name>
<evidence type="ECO:0000313" key="5">
    <source>
        <dbReference type="RefSeq" id="XP_053066868.1"/>
    </source>
</evidence>
<accession>A0ABM3P5B8</accession>
<evidence type="ECO:0000256" key="2">
    <source>
        <dbReference type="ARBA" id="ARBA00007584"/>
    </source>
</evidence>
<proteinExistence type="inferred from homology"/>
<dbReference type="Pfam" id="PF07047">
    <property type="entry name" value="OPA3"/>
    <property type="match status" value="1"/>
</dbReference>